<sequence length="143" mass="15999">MKFSAFKRYAAVVGLSEAVTPEPQTSDYESGVVLIEDELWHIRTARTTPKKQGAFVAFWRRDADGNTAPFTEDDPSAGLLVFIEDGGNRGLFRFTREHLAELGITEGRQAGKRGFRVYPMWCTDLNAQATSTQRAQASAFQEY</sequence>
<reference evidence="2" key="1">
    <citation type="journal article" date="2019" name="Int. J. Syst. Evol. Microbiol.">
        <title>The Global Catalogue of Microorganisms (GCM) 10K type strain sequencing project: providing services to taxonomists for standard genome sequencing and annotation.</title>
        <authorList>
            <consortium name="The Broad Institute Genomics Platform"/>
            <consortium name="The Broad Institute Genome Sequencing Center for Infectious Disease"/>
            <person name="Wu L."/>
            <person name="Ma J."/>
        </authorList>
    </citation>
    <scope>NUCLEOTIDE SEQUENCE [LARGE SCALE GENOMIC DNA]</scope>
    <source>
        <strain evidence="2">KCTC 33576</strain>
    </source>
</reference>
<gene>
    <name evidence="1" type="ORF">ACFSYH_13300</name>
</gene>
<dbReference type="InterPro" id="IPR038231">
    <property type="entry name" value="MepB-like_sf"/>
</dbReference>
<evidence type="ECO:0000313" key="2">
    <source>
        <dbReference type="Proteomes" id="UP001597391"/>
    </source>
</evidence>
<dbReference type="RefSeq" id="WP_377467628.1">
    <property type="nucleotide sequence ID" value="NZ_JBHUOP010000006.1"/>
</dbReference>
<dbReference type="InterPro" id="IPR011235">
    <property type="entry name" value="MepB-like"/>
</dbReference>
<organism evidence="1 2">
    <name type="scientific">Populibacterium corticicola</name>
    <dbReference type="NCBI Taxonomy" id="1812826"/>
    <lineage>
        <taxon>Bacteria</taxon>
        <taxon>Bacillati</taxon>
        <taxon>Actinomycetota</taxon>
        <taxon>Actinomycetes</taxon>
        <taxon>Micrococcales</taxon>
        <taxon>Jonesiaceae</taxon>
        <taxon>Populibacterium</taxon>
    </lineage>
</organism>
<dbReference type="Pfam" id="PF08877">
    <property type="entry name" value="MepB-like"/>
    <property type="match status" value="1"/>
</dbReference>
<evidence type="ECO:0000313" key="1">
    <source>
        <dbReference type="EMBL" id="MFD2841537.1"/>
    </source>
</evidence>
<dbReference type="Gene3D" id="3.40.1350.140">
    <property type="entry name" value="MepB-like"/>
    <property type="match status" value="1"/>
</dbReference>
<dbReference type="EMBL" id="JBHUOP010000006">
    <property type="protein sequence ID" value="MFD2841537.1"/>
    <property type="molecule type" value="Genomic_DNA"/>
</dbReference>
<name>A0ABW5XHE6_9MICO</name>
<protein>
    <submittedName>
        <fullName evidence="1">MepB family protein</fullName>
    </submittedName>
</protein>
<accession>A0ABW5XHE6</accession>
<proteinExistence type="predicted"/>
<comment type="caution">
    <text evidence="1">The sequence shown here is derived from an EMBL/GenBank/DDBJ whole genome shotgun (WGS) entry which is preliminary data.</text>
</comment>
<dbReference type="PIRSF" id="PIRSF032285">
    <property type="entry name" value="UCP032285"/>
    <property type="match status" value="1"/>
</dbReference>
<keyword evidence="2" id="KW-1185">Reference proteome</keyword>
<dbReference type="Proteomes" id="UP001597391">
    <property type="component" value="Unassembled WGS sequence"/>
</dbReference>